<sequence length="751" mass="86068">MSKLIYIIGLLIALSPPSTGQKLNLQYQVDASAHVTPEQKDSVFILHLLDSGKYYLNKQGSYLADLDSAAAYFRQAIRKSDSLAIIPLKYEGLCLLGIRFFEEGKNQQGRNYFMQVIQQYQLSGKKEQEAWEWFRMGYYLDWNSANYPEILECLHRALSLYRQSGNKELEIRVFKEIADVHLNQGKLEEAEQELLQVLAMYQSIGYRNLHYTYDLLSVVARLSGDLNNGLQYGLQCVESMEAIRDTVDAPIFYSRVAHIYRNLGEVDKSIVWYYKELNAWVARDENHWYMYRDVGYLVQQLIQQKQVSEALNLVTGIAEKYPPTGLIEKSSMAQALGHCYLAMKQYNQAERQYLTMIGELKGMEAGELTSEAQHDIGKFYVERQQFEKARPYLTDALAVPIGVANAARVMDSHQLLFKVDSAAGNYLSAIEHFRLNKALNDSLFNHTKSRQIEELQIQYETAKKEQDIALLQNESHFQQNQLQQARLTKNITIIGCLLLLVFVGLLFNQYRIKQRSNREISQKNLALEQLVREKDWLLKEIHHRVKNNLQVVVSLLNVQSSYLKSDDALQAFRESQHRMQAMSLIHQKLYQSDNIGYIDINTYIRELVSFLQDSFGTEHHFHFELPLDHLTMDVSQATPLGLILNEAISNALKYAFPGNSRGTVIISLTLVTDHHYQLRIADNGVGLPADFDVVSSHSLGMNLMQGLSKQLEGHFRWENNVGLTLIIDFPQKKSMAAEFISVGLNQPVAHA</sequence>
<dbReference type="Gene3D" id="3.30.565.10">
    <property type="entry name" value="Histidine kinase-like ATPase, C-terminal domain"/>
    <property type="match status" value="1"/>
</dbReference>
<dbReference type="Pfam" id="PF13424">
    <property type="entry name" value="TPR_12"/>
    <property type="match status" value="1"/>
</dbReference>
<evidence type="ECO:0000313" key="11">
    <source>
        <dbReference type="EMBL" id="WKN37554.1"/>
    </source>
</evidence>
<evidence type="ECO:0000256" key="1">
    <source>
        <dbReference type="ARBA" id="ARBA00000085"/>
    </source>
</evidence>
<evidence type="ECO:0000256" key="5">
    <source>
        <dbReference type="ARBA" id="ARBA00022741"/>
    </source>
</evidence>
<evidence type="ECO:0000256" key="6">
    <source>
        <dbReference type="ARBA" id="ARBA00022777"/>
    </source>
</evidence>
<dbReference type="SUPFAM" id="SSF48452">
    <property type="entry name" value="TPR-like"/>
    <property type="match status" value="1"/>
</dbReference>
<dbReference type="AlphaFoldDB" id="A0AA49JGM6"/>
<keyword evidence="6 11" id="KW-0418">Kinase</keyword>
<evidence type="ECO:0000256" key="8">
    <source>
        <dbReference type="SAM" id="Coils"/>
    </source>
</evidence>
<name>A0AA49JGM6_9BACT</name>
<evidence type="ECO:0000256" key="7">
    <source>
        <dbReference type="ARBA" id="ARBA00022840"/>
    </source>
</evidence>
<dbReference type="Gene3D" id="3.30.450.20">
    <property type="entry name" value="PAS domain"/>
    <property type="match status" value="1"/>
</dbReference>
<comment type="catalytic activity">
    <reaction evidence="1">
        <text>ATP + protein L-histidine = ADP + protein N-phospho-L-histidine.</text>
        <dbReference type="EC" id="2.7.13.3"/>
    </reaction>
</comment>
<keyword evidence="5" id="KW-0547">Nucleotide-binding</keyword>
<keyword evidence="3" id="KW-0597">Phosphoprotein</keyword>
<dbReference type="PANTHER" id="PTHR41523">
    <property type="entry name" value="TWO-COMPONENT SYSTEM SENSOR PROTEIN"/>
    <property type="match status" value="1"/>
</dbReference>
<dbReference type="GO" id="GO:0005524">
    <property type="term" value="F:ATP binding"/>
    <property type="evidence" value="ECO:0007669"/>
    <property type="project" value="UniProtKB-KW"/>
</dbReference>
<keyword evidence="9" id="KW-1133">Transmembrane helix</keyword>
<feature type="domain" description="Histidine kinase" evidence="10">
    <location>
        <begin position="540"/>
        <end position="733"/>
    </location>
</feature>
<dbReference type="Gene3D" id="1.25.40.10">
    <property type="entry name" value="Tetratricopeptide repeat domain"/>
    <property type="match status" value="2"/>
</dbReference>
<evidence type="ECO:0000256" key="3">
    <source>
        <dbReference type="ARBA" id="ARBA00022553"/>
    </source>
</evidence>
<dbReference type="EMBL" id="CP120682">
    <property type="protein sequence ID" value="WKN37554.1"/>
    <property type="molecule type" value="Genomic_DNA"/>
</dbReference>
<keyword evidence="9" id="KW-0472">Membrane</keyword>
<protein>
    <recommendedName>
        <fullName evidence="2">histidine kinase</fullName>
        <ecNumber evidence="2">2.7.13.3</ecNumber>
    </recommendedName>
</protein>
<reference evidence="11" key="2">
    <citation type="journal article" date="2024" name="Antonie Van Leeuwenhoek">
        <title>Roseihalotalea indica gen. nov., sp. nov., a halophilic Bacteroidetes from mesopelagic Southwest Indian Ocean with higher carbohydrate metabolic potential.</title>
        <authorList>
            <person name="Chen B."/>
            <person name="Zhang M."/>
            <person name="Lin D."/>
            <person name="Ye J."/>
            <person name="Tang K."/>
        </authorList>
    </citation>
    <scope>NUCLEOTIDE SEQUENCE</scope>
    <source>
        <strain evidence="11">TK19036</strain>
    </source>
</reference>
<dbReference type="InterPro" id="IPR003594">
    <property type="entry name" value="HATPase_dom"/>
</dbReference>
<evidence type="ECO:0000256" key="4">
    <source>
        <dbReference type="ARBA" id="ARBA00022679"/>
    </source>
</evidence>
<accession>A0AA49JGM6</accession>
<dbReference type="PANTHER" id="PTHR41523:SF8">
    <property type="entry name" value="ETHYLENE RESPONSE SENSOR PROTEIN"/>
    <property type="match status" value="1"/>
</dbReference>
<dbReference type="PROSITE" id="PS50109">
    <property type="entry name" value="HIS_KIN"/>
    <property type="match status" value="1"/>
</dbReference>
<evidence type="ECO:0000256" key="2">
    <source>
        <dbReference type="ARBA" id="ARBA00012438"/>
    </source>
</evidence>
<dbReference type="InterPro" id="IPR011990">
    <property type="entry name" value="TPR-like_helical_dom_sf"/>
</dbReference>
<reference evidence="11" key="1">
    <citation type="journal article" date="2023" name="Comput. Struct. Biotechnol. J.">
        <title>Discovery of a novel marine Bacteroidetes with a rich repertoire of carbohydrate-active enzymes.</title>
        <authorList>
            <person name="Chen B."/>
            <person name="Liu G."/>
            <person name="Chen Q."/>
            <person name="Wang H."/>
            <person name="Liu L."/>
            <person name="Tang K."/>
        </authorList>
    </citation>
    <scope>NUCLEOTIDE SEQUENCE</scope>
    <source>
        <strain evidence="11">TK19036</strain>
    </source>
</reference>
<evidence type="ECO:0000259" key="10">
    <source>
        <dbReference type="PROSITE" id="PS50109"/>
    </source>
</evidence>
<keyword evidence="9" id="KW-0812">Transmembrane</keyword>
<feature type="transmembrane region" description="Helical" evidence="9">
    <location>
        <begin position="491"/>
        <end position="508"/>
    </location>
</feature>
<organism evidence="11">
    <name type="scientific">Roseihalotalea indica</name>
    <dbReference type="NCBI Taxonomy" id="2867963"/>
    <lineage>
        <taxon>Bacteria</taxon>
        <taxon>Pseudomonadati</taxon>
        <taxon>Bacteroidota</taxon>
        <taxon>Cytophagia</taxon>
        <taxon>Cytophagales</taxon>
        <taxon>Catalimonadaceae</taxon>
        <taxon>Roseihalotalea</taxon>
    </lineage>
</organism>
<dbReference type="InterPro" id="IPR011495">
    <property type="entry name" value="Sig_transdc_His_kin_sub2_dim/P"/>
</dbReference>
<dbReference type="Pfam" id="PF02518">
    <property type="entry name" value="HATPase_c"/>
    <property type="match status" value="1"/>
</dbReference>
<gene>
    <name evidence="11" type="ORF">K4G66_02370</name>
</gene>
<evidence type="ECO:0000256" key="9">
    <source>
        <dbReference type="SAM" id="Phobius"/>
    </source>
</evidence>
<proteinExistence type="predicted"/>
<dbReference type="EC" id="2.7.13.3" evidence="2"/>
<dbReference type="InterPro" id="IPR036890">
    <property type="entry name" value="HATPase_C_sf"/>
</dbReference>
<dbReference type="SMART" id="SM00387">
    <property type="entry name" value="HATPase_c"/>
    <property type="match status" value="1"/>
</dbReference>
<keyword evidence="8" id="KW-0175">Coiled coil</keyword>
<keyword evidence="4" id="KW-0808">Transferase</keyword>
<dbReference type="SUPFAM" id="SSF55874">
    <property type="entry name" value="ATPase domain of HSP90 chaperone/DNA topoisomerase II/histidine kinase"/>
    <property type="match status" value="1"/>
</dbReference>
<dbReference type="Pfam" id="PF07568">
    <property type="entry name" value="HisKA_2"/>
    <property type="match status" value="1"/>
</dbReference>
<feature type="coiled-coil region" evidence="8">
    <location>
        <begin position="445"/>
        <end position="488"/>
    </location>
</feature>
<dbReference type="InterPro" id="IPR005467">
    <property type="entry name" value="His_kinase_dom"/>
</dbReference>
<keyword evidence="7" id="KW-0067">ATP-binding</keyword>
<dbReference type="GO" id="GO:0004673">
    <property type="term" value="F:protein histidine kinase activity"/>
    <property type="evidence" value="ECO:0007669"/>
    <property type="project" value="UniProtKB-EC"/>
</dbReference>